<dbReference type="SUPFAM" id="SSF51905">
    <property type="entry name" value="FAD/NAD(P)-binding domain"/>
    <property type="match status" value="1"/>
</dbReference>
<dbReference type="InterPro" id="IPR036188">
    <property type="entry name" value="FAD/NAD-bd_sf"/>
</dbReference>
<dbReference type="PANTHER" id="PTHR13789:SF215">
    <property type="entry name" value="FAD-BINDING DOMAIN-CONTAINING PROTEIN-RELATED"/>
    <property type="match status" value="1"/>
</dbReference>
<comment type="similarity">
    <text evidence="1">Belongs to the paxM FAD-dependent monooxygenase family.</text>
</comment>
<evidence type="ECO:0000259" key="6">
    <source>
        <dbReference type="Pfam" id="PF01494"/>
    </source>
</evidence>
<dbReference type="GO" id="GO:0004497">
    <property type="term" value="F:monooxygenase activity"/>
    <property type="evidence" value="ECO:0007669"/>
    <property type="project" value="UniProtKB-KW"/>
</dbReference>
<dbReference type="EMBL" id="VXIT01000002">
    <property type="protein sequence ID" value="KAA6414931.1"/>
    <property type="molecule type" value="Genomic_DNA"/>
</dbReference>
<dbReference type="PRINTS" id="PR00420">
    <property type="entry name" value="RNGMNOXGNASE"/>
</dbReference>
<gene>
    <name evidence="7" type="ORF">FRX48_01682</name>
</gene>
<dbReference type="OrthoDB" id="1047367at2759"/>
<keyword evidence="3" id="KW-0274">FAD</keyword>
<evidence type="ECO:0000256" key="5">
    <source>
        <dbReference type="ARBA" id="ARBA00023033"/>
    </source>
</evidence>
<keyword evidence="5" id="KW-0503">Monooxygenase</keyword>
<evidence type="ECO:0000313" key="7">
    <source>
        <dbReference type="EMBL" id="KAA6414931.1"/>
    </source>
</evidence>
<reference evidence="7 8" key="1">
    <citation type="submission" date="2019-09" db="EMBL/GenBank/DDBJ databases">
        <title>The hologenome of the rock-dwelling lichen Lasallia pustulata.</title>
        <authorList>
            <person name="Greshake Tzovaras B."/>
            <person name="Segers F."/>
            <person name="Bicker A."/>
            <person name="Dal Grande F."/>
            <person name="Otte J."/>
            <person name="Hankeln T."/>
            <person name="Schmitt I."/>
            <person name="Ebersberger I."/>
        </authorList>
    </citation>
    <scope>NUCLEOTIDE SEQUENCE [LARGE SCALE GENOMIC DNA]</scope>
    <source>
        <strain evidence="7">A1-1</strain>
    </source>
</reference>
<name>A0A5M8PYU8_9LECA</name>
<organism evidence="7 8">
    <name type="scientific">Lasallia pustulata</name>
    <dbReference type="NCBI Taxonomy" id="136370"/>
    <lineage>
        <taxon>Eukaryota</taxon>
        <taxon>Fungi</taxon>
        <taxon>Dikarya</taxon>
        <taxon>Ascomycota</taxon>
        <taxon>Pezizomycotina</taxon>
        <taxon>Lecanoromycetes</taxon>
        <taxon>OSLEUM clade</taxon>
        <taxon>Umbilicariomycetidae</taxon>
        <taxon>Umbilicariales</taxon>
        <taxon>Umbilicariaceae</taxon>
        <taxon>Lasallia</taxon>
    </lineage>
</organism>
<dbReference type="SUPFAM" id="SSF54373">
    <property type="entry name" value="FAD-linked reductases, C-terminal domain"/>
    <property type="match status" value="1"/>
</dbReference>
<feature type="domain" description="FAD-binding" evidence="6">
    <location>
        <begin position="2"/>
        <end position="326"/>
    </location>
</feature>
<accession>A0A5M8PYU8</accession>
<comment type="caution">
    <text evidence="7">The sequence shown here is derived from an EMBL/GenBank/DDBJ whole genome shotgun (WGS) entry which is preliminary data.</text>
</comment>
<dbReference type="InterPro" id="IPR050493">
    <property type="entry name" value="FAD-dep_Monooxygenase_BioMet"/>
</dbReference>
<evidence type="ECO:0000256" key="2">
    <source>
        <dbReference type="ARBA" id="ARBA00022630"/>
    </source>
</evidence>
<dbReference type="Gene3D" id="3.50.50.60">
    <property type="entry name" value="FAD/NAD(P)-binding domain"/>
    <property type="match status" value="1"/>
</dbReference>
<dbReference type="Pfam" id="PF01494">
    <property type="entry name" value="FAD_binding_3"/>
    <property type="match status" value="1"/>
</dbReference>
<evidence type="ECO:0000313" key="8">
    <source>
        <dbReference type="Proteomes" id="UP000324767"/>
    </source>
</evidence>
<evidence type="ECO:0000256" key="3">
    <source>
        <dbReference type="ARBA" id="ARBA00022827"/>
    </source>
</evidence>
<sequence length="421" mass="45987">MKTIIIGGGIAGLSAAIGLRRAGHDVLVVERSSFLNEVGAAIHVPPNASKILRRWGFDAERAMADVALIAKNFDARTLEPTFEKDLSYMEEKYGSPWLLCHRADLHNELKLLATQVHGEGKPVEVRLGAGVHAINPETGTVTLENTEVINADLIIAADGVHTMAADLVLGEPIPAAPTNTSAFRFLISTADLKSSAGGARKFLDYEGSMKIFIGEGGKRLVWYPCRRGQVQNFVAIYPDSSTGDGREDWNVNASTTDFLAEFDGLHPVLLEACCQAKNIKSWKLLSRKPIRTWHRSRLVLIGDAAHPMLPHQGQGGAQAIEDGQALELIFYSFPNSPSAAEIGNHLTLFERVRKDRASTMQIYSSAGQDEAAKIQAAAREYVKNGKIPTNQQEFYDWNFGYDIFSHCHDVMGTASADSEQG</sequence>
<dbReference type="Proteomes" id="UP000324767">
    <property type="component" value="Unassembled WGS sequence"/>
</dbReference>
<evidence type="ECO:0000256" key="1">
    <source>
        <dbReference type="ARBA" id="ARBA00007992"/>
    </source>
</evidence>
<dbReference type="InterPro" id="IPR002938">
    <property type="entry name" value="FAD-bd"/>
</dbReference>
<evidence type="ECO:0000256" key="4">
    <source>
        <dbReference type="ARBA" id="ARBA00023002"/>
    </source>
</evidence>
<keyword evidence="4" id="KW-0560">Oxidoreductase</keyword>
<dbReference type="GO" id="GO:0071949">
    <property type="term" value="F:FAD binding"/>
    <property type="evidence" value="ECO:0007669"/>
    <property type="project" value="InterPro"/>
</dbReference>
<proteinExistence type="inferred from homology"/>
<dbReference type="PANTHER" id="PTHR13789">
    <property type="entry name" value="MONOOXYGENASE"/>
    <property type="match status" value="1"/>
</dbReference>
<protein>
    <recommendedName>
        <fullName evidence="6">FAD-binding domain-containing protein</fullName>
    </recommendedName>
</protein>
<keyword evidence="2" id="KW-0285">Flavoprotein</keyword>
<dbReference type="AlphaFoldDB" id="A0A5M8PYU8"/>